<evidence type="ECO:0000313" key="2">
    <source>
        <dbReference type="Proteomes" id="UP000009886"/>
    </source>
</evidence>
<reference evidence="2" key="1">
    <citation type="journal article" date="2012" name="BMC Genomics">
        <title>Genome sequence of the necrotrophic fungus Penicillium digitatum, the main postharvest pathogen of citrus.</title>
        <authorList>
            <person name="Marcet-Houben M."/>
            <person name="Ballester A.-R."/>
            <person name="de la Fuente B."/>
            <person name="Harries E."/>
            <person name="Marcos J.F."/>
            <person name="Gonzalez-Candelas L."/>
            <person name="Gabaldon T."/>
        </authorList>
    </citation>
    <scope>NUCLEOTIDE SEQUENCE [LARGE SCALE GENOMIC DNA]</scope>
    <source>
        <strain evidence="2">Pd1 / CECT 20795</strain>
    </source>
</reference>
<evidence type="ECO:0000313" key="1">
    <source>
        <dbReference type="EMBL" id="EKV11008.1"/>
    </source>
</evidence>
<organism evidence="1 2">
    <name type="scientific">Penicillium digitatum (strain Pd1 / CECT 20795)</name>
    <name type="common">Green mold</name>
    <dbReference type="NCBI Taxonomy" id="1170230"/>
    <lineage>
        <taxon>Eukaryota</taxon>
        <taxon>Fungi</taxon>
        <taxon>Dikarya</taxon>
        <taxon>Ascomycota</taxon>
        <taxon>Pezizomycotina</taxon>
        <taxon>Eurotiomycetes</taxon>
        <taxon>Eurotiomycetidae</taxon>
        <taxon>Eurotiales</taxon>
        <taxon>Aspergillaceae</taxon>
        <taxon>Penicillium</taxon>
    </lineage>
</organism>
<dbReference type="AlphaFoldDB" id="K9G866"/>
<proteinExistence type="predicted"/>
<dbReference type="EMBL" id="AKCU01000396">
    <property type="protein sequence ID" value="EKV11008.1"/>
    <property type="molecule type" value="Genomic_DNA"/>
</dbReference>
<sequence length="75" mass="8596">MRLLPLHTIHRAVKAHPACSDSNFNLRIQKAWAEIAGKGWLRKKKSRHVERVFGFTDLSIAIDFSAFFEVSEITT</sequence>
<dbReference type="HOGENOM" id="CLU_2671816_0_0_1"/>
<gene>
    <name evidence="1" type="ORF">PDIP_57970</name>
</gene>
<dbReference type="KEGG" id="pdp:PDIP_57970"/>
<dbReference type="Proteomes" id="UP000009886">
    <property type="component" value="Unassembled WGS sequence"/>
</dbReference>
<name>K9G866_PEND1</name>
<protein>
    <submittedName>
        <fullName evidence="1">Uncharacterized protein</fullName>
    </submittedName>
</protein>
<comment type="caution">
    <text evidence="1">The sequence shown here is derived from an EMBL/GenBank/DDBJ whole genome shotgun (WGS) entry which is preliminary data.</text>
</comment>
<dbReference type="OrthoDB" id="1731983at2759"/>
<accession>K9G866</accession>
<dbReference type="VEuPathDB" id="FungiDB:PDIP_57970"/>